<accession>A0ABV7TBX1</accession>
<evidence type="ECO:0000313" key="4">
    <source>
        <dbReference type="Proteomes" id="UP001595629"/>
    </source>
</evidence>
<dbReference type="Gene3D" id="1.10.530.10">
    <property type="match status" value="1"/>
</dbReference>
<comment type="similarity">
    <text evidence="1">Belongs to the virb1 family.</text>
</comment>
<reference evidence="4" key="1">
    <citation type="journal article" date="2019" name="Int. J. Syst. Evol. Microbiol.">
        <title>The Global Catalogue of Microorganisms (GCM) 10K type strain sequencing project: providing services to taxonomists for standard genome sequencing and annotation.</title>
        <authorList>
            <consortium name="The Broad Institute Genomics Platform"/>
            <consortium name="The Broad Institute Genome Sequencing Center for Infectious Disease"/>
            <person name="Wu L."/>
            <person name="Ma J."/>
        </authorList>
    </citation>
    <scope>NUCLEOTIDE SEQUENCE [LARGE SCALE GENOMIC DNA]</scope>
    <source>
        <strain evidence="4">KCTC 42911</strain>
    </source>
</reference>
<evidence type="ECO:0000259" key="2">
    <source>
        <dbReference type="Pfam" id="PF01464"/>
    </source>
</evidence>
<comment type="caution">
    <text evidence="3">The sequence shown here is derived from an EMBL/GenBank/DDBJ whole genome shotgun (WGS) entry which is preliminary data.</text>
</comment>
<evidence type="ECO:0000313" key="3">
    <source>
        <dbReference type="EMBL" id="MFC3612675.1"/>
    </source>
</evidence>
<organism evidence="3 4">
    <name type="scientific">Lutimaribacter marinistellae</name>
    <dbReference type="NCBI Taxonomy" id="1820329"/>
    <lineage>
        <taxon>Bacteria</taxon>
        <taxon>Pseudomonadati</taxon>
        <taxon>Pseudomonadota</taxon>
        <taxon>Alphaproteobacteria</taxon>
        <taxon>Rhodobacterales</taxon>
        <taxon>Roseobacteraceae</taxon>
        <taxon>Lutimaribacter</taxon>
    </lineage>
</organism>
<name>A0ABV7TBX1_9RHOB</name>
<dbReference type="RefSeq" id="WP_386733849.1">
    <property type="nucleotide sequence ID" value="NZ_JBHRXI010000001.1"/>
</dbReference>
<dbReference type="InterPro" id="IPR023346">
    <property type="entry name" value="Lysozyme-like_dom_sf"/>
</dbReference>
<proteinExistence type="inferred from homology"/>
<evidence type="ECO:0000256" key="1">
    <source>
        <dbReference type="ARBA" id="ARBA00009387"/>
    </source>
</evidence>
<feature type="domain" description="Transglycosylase SLT" evidence="2">
    <location>
        <begin position="108"/>
        <end position="165"/>
    </location>
</feature>
<dbReference type="Pfam" id="PF01464">
    <property type="entry name" value="SLT"/>
    <property type="match status" value="1"/>
</dbReference>
<dbReference type="EMBL" id="JBHRXI010000001">
    <property type="protein sequence ID" value="MFC3612675.1"/>
    <property type="molecule type" value="Genomic_DNA"/>
</dbReference>
<keyword evidence="4" id="KW-1185">Reference proteome</keyword>
<dbReference type="SUPFAM" id="SSF53955">
    <property type="entry name" value="Lysozyme-like"/>
    <property type="match status" value="1"/>
</dbReference>
<sequence>MPATRLLPPVWRGLVLWVMGCALAGPLAAAVEPRVAQRCDRAARVAAERHGVPLDVMMAITRVETGRSKGGELMPWPWTVNHDGEGHWFASRDAAQAFVFRIFKGGARSFDVGCFQINYRWHSEGFRSIDAMFDPDANADYAARFLARLHGELGSWSAAAGAYHSRTESYARIYRAKFDRVRADVGTSRPAPARSAPAPLTVAREPVADAPRLGSLVPVSGAVTPFIRF</sequence>
<gene>
    <name evidence="3" type="ORF">ACFORG_02790</name>
</gene>
<protein>
    <submittedName>
        <fullName evidence="3">Transglycosylase SLT domain-containing protein</fullName>
    </submittedName>
</protein>
<dbReference type="Proteomes" id="UP001595629">
    <property type="component" value="Unassembled WGS sequence"/>
</dbReference>
<dbReference type="InterPro" id="IPR008258">
    <property type="entry name" value="Transglycosylase_SLT_dom_1"/>
</dbReference>